<accession>A0ABU8IL30</accession>
<gene>
    <name evidence="2" type="ORF">H3V53_03465</name>
</gene>
<organism evidence="2 3">
    <name type="scientific">Paraburkholderia bengalensis</name>
    <dbReference type="NCBI Taxonomy" id="2747562"/>
    <lineage>
        <taxon>Bacteria</taxon>
        <taxon>Pseudomonadati</taxon>
        <taxon>Pseudomonadota</taxon>
        <taxon>Betaproteobacteria</taxon>
        <taxon>Burkholderiales</taxon>
        <taxon>Burkholderiaceae</taxon>
        <taxon>Paraburkholderia</taxon>
    </lineage>
</organism>
<evidence type="ECO:0008006" key="4">
    <source>
        <dbReference type="Google" id="ProtNLM"/>
    </source>
</evidence>
<comment type="caution">
    <text evidence="2">The sequence shown here is derived from an EMBL/GenBank/DDBJ whole genome shotgun (WGS) entry which is preliminary data.</text>
</comment>
<dbReference type="EMBL" id="JACFYJ010000003">
    <property type="protein sequence ID" value="MEI5996297.1"/>
    <property type="molecule type" value="Genomic_DNA"/>
</dbReference>
<dbReference type="PROSITE" id="PS51257">
    <property type="entry name" value="PROKAR_LIPOPROTEIN"/>
    <property type="match status" value="1"/>
</dbReference>
<sequence>MNKALTRSLVLAIVVLCACSSVPPAAPIDGSSIHTVRTALDARAKEYQAGSQTWGNKEFWGNNAPLILLGTGSVAVASFASGAAKANWIIGLALAAGVWALTYSTLAPETKQDAYSEAATQLSCLSLSSAKVDEELNPGLSKQRNQLAAAIDLLTDRLADAQAKRSQLPAALSSADQLQVFRADALISRAAETLVSANTELSSAGAILPTLKGLFYAIDRKAQLAARGKVLTNGDVHSALAGAVGSATGSSGTENTKGGGVINATQGATGTKSAPPKSGPVAEYLQSSDAATNLATGLMENSIVKRKTYSEAMSAIKNAAQSDGHICIY</sequence>
<evidence type="ECO:0000256" key="1">
    <source>
        <dbReference type="SAM" id="SignalP"/>
    </source>
</evidence>
<keyword evidence="3" id="KW-1185">Reference proteome</keyword>
<name>A0ABU8IL30_9BURK</name>
<dbReference type="Proteomes" id="UP001386437">
    <property type="component" value="Unassembled WGS sequence"/>
</dbReference>
<keyword evidence="1" id="KW-0732">Signal</keyword>
<evidence type="ECO:0000313" key="3">
    <source>
        <dbReference type="Proteomes" id="UP001386437"/>
    </source>
</evidence>
<reference evidence="2 3" key="1">
    <citation type="journal article" date="2022" name="Arch. Microbiol.">
        <title>Paraburkholderia bengalensis sp. nov. isolated from roots of Oryza sativa, IR64.</title>
        <authorList>
            <person name="Nag P."/>
            <person name="Mondal N."/>
            <person name="Sarkar J."/>
            <person name="Das S."/>
        </authorList>
    </citation>
    <scope>NUCLEOTIDE SEQUENCE [LARGE SCALE GENOMIC DNA]</scope>
    <source>
        <strain evidence="2 3">IR64_4_BI</strain>
    </source>
</reference>
<protein>
    <recommendedName>
        <fullName evidence="4">Lipoprotein</fullName>
    </recommendedName>
</protein>
<evidence type="ECO:0000313" key="2">
    <source>
        <dbReference type="EMBL" id="MEI5996297.1"/>
    </source>
</evidence>
<dbReference type="RefSeq" id="WP_336596733.1">
    <property type="nucleotide sequence ID" value="NZ_JACFYJ010000003.1"/>
</dbReference>
<feature type="chain" id="PRO_5045058529" description="Lipoprotein" evidence="1">
    <location>
        <begin position="26"/>
        <end position="329"/>
    </location>
</feature>
<proteinExistence type="predicted"/>
<feature type="signal peptide" evidence="1">
    <location>
        <begin position="1"/>
        <end position="25"/>
    </location>
</feature>